<evidence type="ECO:0000256" key="5">
    <source>
        <dbReference type="ARBA" id="ARBA00021236"/>
    </source>
</evidence>
<dbReference type="GO" id="GO:0030127">
    <property type="term" value="C:COPII vesicle coat"/>
    <property type="evidence" value="ECO:0007669"/>
    <property type="project" value="TreeGrafter"/>
</dbReference>
<dbReference type="GO" id="GO:0090110">
    <property type="term" value="P:COPII-coated vesicle cargo loading"/>
    <property type="evidence" value="ECO:0007669"/>
    <property type="project" value="TreeGrafter"/>
</dbReference>
<evidence type="ECO:0000256" key="6">
    <source>
        <dbReference type="ARBA" id="ARBA00022448"/>
    </source>
</evidence>
<evidence type="ECO:0000313" key="20">
    <source>
        <dbReference type="Proteomes" id="UP000016923"/>
    </source>
</evidence>
<keyword evidence="7 15" id="KW-0853">WD repeat</keyword>
<dbReference type="SMART" id="SM00320">
    <property type="entry name" value="WD40"/>
    <property type="match status" value="6"/>
</dbReference>
<reference evidence="19 20" key="1">
    <citation type="journal article" date="2013" name="BMC Genomics">
        <title>The genome and transcriptome of the pine saprophyte Ophiostoma piceae, and a comparison with the bark beetle-associated pine pathogen Grosmannia clavigera.</title>
        <authorList>
            <person name="Haridas S."/>
            <person name="Wang Y."/>
            <person name="Lim L."/>
            <person name="Massoumi Alamouti S."/>
            <person name="Jackman S."/>
            <person name="Docking R."/>
            <person name="Robertson G."/>
            <person name="Birol I."/>
            <person name="Bohlmann J."/>
            <person name="Breuil C."/>
        </authorList>
    </citation>
    <scope>NUCLEOTIDE SEQUENCE [LARGE SCALE GENOMIC DNA]</scope>
    <source>
        <strain evidence="19 20">UAMH 11346</strain>
    </source>
</reference>
<dbReference type="Pfam" id="PF12931">
    <property type="entry name" value="TPR_Sec16"/>
    <property type="match status" value="1"/>
</dbReference>
<feature type="compositionally biased region" description="Pro residues" evidence="16">
    <location>
        <begin position="1073"/>
        <end position="1082"/>
    </location>
</feature>
<dbReference type="Gene3D" id="1.20.940.10">
    <property type="entry name" value="Functional domain of the splicing factor Prp18"/>
    <property type="match status" value="1"/>
</dbReference>
<feature type="region of interest" description="Disordered" evidence="16">
    <location>
        <begin position="1001"/>
        <end position="1254"/>
    </location>
</feature>
<dbReference type="FunFam" id="2.130.10.10:FF:000193">
    <property type="entry name" value="Protein transport protein SEC31, putative"/>
    <property type="match status" value="1"/>
</dbReference>
<dbReference type="GO" id="GO:0015031">
    <property type="term" value="P:protein transport"/>
    <property type="evidence" value="ECO:0007669"/>
    <property type="project" value="UniProtKB-KW"/>
</dbReference>
<gene>
    <name evidence="19" type="ORF">F503_00496</name>
</gene>
<proteinExistence type="inferred from homology"/>
<evidence type="ECO:0000256" key="15">
    <source>
        <dbReference type="PROSITE-ProRule" id="PRU00221"/>
    </source>
</evidence>
<evidence type="ECO:0000256" key="7">
    <source>
        <dbReference type="ARBA" id="ARBA00022574"/>
    </source>
</evidence>
<dbReference type="FunFam" id="1.20.940.10:FF:000007">
    <property type="entry name" value="Protein transport protein (SEC31), putative"/>
    <property type="match status" value="1"/>
</dbReference>
<evidence type="ECO:0000256" key="10">
    <source>
        <dbReference type="ARBA" id="ARBA00022892"/>
    </source>
</evidence>
<dbReference type="EMBL" id="KE148150">
    <property type="protein sequence ID" value="EPE07774.1"/>
    <property type="molecule type" value="Genomic_DNA"/>
</dbReference>
<dbReference type="Gene3D" id="1.25.40.1030">
    <property type="match status" value="1"/>
</dbReference>
<dbReference type="GO" id="GO:0007029">
    <property type="term" value="P:endoplasmic reticulum organization"/>
    <property type="evidence" value="ECO:0007669"/>
    <property type="project" value="TreeGrafter"/>
</dbReference>
<feature type="compositionally biased region" description="Basic and acidic residues" evidence="16">
    <location>
        <begin position="555"/>
        <end position="572"/>
    </location>
</feature>
<evidence type="ECO:0000256" key="12">
    <source>
        <dbReference type="ARBA" id="ARBA00023136"/>
    </source>
</evidence>
<dbReference type="OMA" id="WLERPCG"/>
<evidence type="ECO:0000256" key="1">
    <source>
        <dbReference type="ARBA" id="ARBA00004299"/>
    </source>
</evidence>
<organism evidence="19 20">
    <name type="scientific">Ophiostoma piceae (strain UAMH 11346)</name>
    <name type="common">Sap stain fungus</name>
    <dbReference type="NCBI Taxonomy" id="1262450"/>
    <lineage>
        <taxon>Eukaryota</taxon>
        <taxon>Fungi</taxon>
        <taxon>Dikarya</taxon>
        <taxon>Ascomycota</taxon>
        <taxon>Pezizomycotina</taxon>
        <taxon>Sordariomycetes</taxon>
        <taxon>Sordariomycetidae</taxon>
        <taxon>Ophiostomatales</taxon>
        <taxon>Ophiostomataceae</taxon>
        <taxon>Ophiostoma</taxon>
    </lineage>
</organism>
<dbReference type="InterPro" id="IPR009917">
    <property type="entry name" value="SRA1/Sec31"/>
</dbReference>
<feature type="compositionally biased region" description="Low complexity" evidence="16">
    <location>
        <begin position="1104"/>
        <end position="1124"/>
    </location>
</feature>
<dbReference type="OrthoDB" id="542917at2759"/>
<feature type="compositionally biased region" description="Low complexity" evidence="16">
    <location>
        <begin position="1215"/>
        <end position="1227"/>
    </location>
</feature>
<dbReference type="Pfam" id="PF07304">
    <property type="entry name" value="SRA1"/>
    <property type="match status" value="1"/>
</dbReference>
<dbReference type="GO" id="GO:0070971">
    <property type="term" value="C:endoplasmic reticulum exit site"/>
    <property type="evidence" value="ECO:0007669"/>
    <property type="project" value="TreeGrafter"/>
</dbReference>
<keyword evidence="20" id="KW-1185">Reference proteome</keyword>
<feature type="compositionally biased region" description="Basic and acidic residues" evidence="16">
    <location>
        <begin position="579"/>
        <end position="589"/>
    </location>
</feature>
<feature type="compositionally biased region" description="Polar residues" evidence="16">
    <location>
        <begin position="1153"/>
        <end position="1162"/>
    </location>
</feature>
<feature type="domain" description="SRA1/Sec31" evidence="17">
    <location>
        <begin position="1222"/>
        <end position="1356"/>
    </location>
</feature>
<dbReference type="Gene3D" id="2.130.10.10">
    <property type="entry name" value="YVTN repeat-like/Quinoprotein amine dehydrogenase"/>
    <property type="match status" value="1"/>
</dbReference>
<evidence type="ECO:0000256" key="4">
    <source>
        <dbReference type="ARBA" id="ARBA00013507"/>
    </source>
</evidence>
<evidence type="ECO:0000256" key="9">
    <source>
        <dbReference type="ARBA" id="ARBA00022824"/>
    </source>
</evidence>
<dbReference type="InterPro" id="IPR015943">
    <property type="entry name" value="WD40/YVTN_repeat-like_dom_sf"/>
</dbReference>
<feature type="domain" description="Sec16 Sec23-binding" evidence="18">
    <location>
        <begin position="650"/>
        <end position="876"/>
    </location>
</feature>
<keyword evidence="8" id="KW-0677">Repeat</keyword>
<evidence type="ECO:0000256" key="13">
    <source>
        <dbReference type="ARBA" id="ARBA00023329"/>
    </source>
</evidence>
<dbReference type="HOGENOM" id="CLU_003033_2_0_1"/>
<feature type="region of interest" description="Disordered" evidence="16">
    <location>
        <begin position="555"/>
        <end position="611"/>
    </location>
</feature>
<comment type="similarity">
    <text evidence="3">Belongs to the WD repeat SEC31 family.</text>
</comment>
<dbReference type="GO" id="GO:0005789">
    <property type="term" value="C:endoplasmic reticulum membrane"/>
    <property type="evidence" value="ECO:0007669"/>
    <property type="project" value="UniProtKB-SubCell"/>
</dbReference>
<keyword evidence="11" id="KW-0653">Protein transport</keyword>
<evidence type="ECO:0000256" key="8">
    <source>
        <dbReference type="ARBA" id="ARBA00022737"/>
    </source>
</evidence>
<evidence type="ECO:0000256" key="11">
    <source>
        <dbReference type="ARBA" id="ARBA00022927"/>
    </source>
</evidence>
<dbReference type="VEuPathDB" id="FungiDB:F503_00496"/>
<evidence type="ECO:0000256" key="2">
    <source>
        <dbReference type="ARBA" id="ARBA00004397"/>
    </source>
</evidence>
<evidence type="ECO:0000259" key="17">
    <source>
        <dbReference type="Pfam" id="PF07304"/>
    </source>
</evidence>
<feature type="region of interest" description="Disordered" evidence="16">
    <location>
        <begin position="886"/>
        <end position="909"/>
    </location>
</feature>
<dbReference type="InterPro" id="IPR001680">
    <property type="entry name" value="WD40_rpt"/>
</dbReference>
<keyword evidence="13" id="KW-0968">Cytoplasmic vesicle</keyword>
<evidence type="ECO:0000256" key="16">
    <source>
        <dbReference type="SAM" id="MobiDB-lite"/>
    </source>
</evidence>
<comment type="subcellular location">
    <subcellularLocation>
        <location evidence="1">Cytoplasmic vesicle</location>
        <location evidence="1">COPII-coated vesicle membrane</location>
        <topology evidence="1">Peripheral membrane protein</topology>
        <orientation evidence="1">Cytoplasmic side</orientation>
    </subcellularLocation>
    <subcellularLocation>
        <location evidence="2">Endoplasmic reticulum membrane</location>
        <topology evidence="2">Peripheral membrane protein</topology>
        <orientation evidence="2">Cytoplasmic side</orientation>
    </subcellularLocation>
</comment>
<protein>
    <recommendedName>
        <fullName evidence="5">Protein transport protein SEC31</fullName>
    </recommendedName>
    <alternativeName>
        <fullName evidence="4">Protein transport protein sec31</fullName>
    </alternativeName>
</protein>
<feature type="repeat" description="WD" evidence="15">
    <location>
        <begin position="245"/>
        <end position="287"/>
    </location>
</feature>
<keyword evidence="10" id="KW-0931">ER-Golgi transport</keyword>
<accession>S3C2P3</accession>
<name>S3C2P3_OPHP1</name>
<dbReference type="GO" id="GO:0005198">
    <property type="term" value="F:structural molecule activity"/>
    <property type="evidence" value="ECO:0007669"/>
    <property type="project" value="TreeGrafter"/>
</dbReference>
<dbReference type="InterPro" id="IPR036322">
    <property type="entry name" value="WD40_repeat_dom_sf"/>
</dbReference>
<feature type="compositionally biased region" description="Pro residues" evidence="16">
    <location>
        <begin position="1125"/>
        <end position="1148"/>
    </location>
</feature>
<feature type="compositionally biased region" description="Pro residues" evidence="16">
    <location>
        <begin position="1199"/>
        <end position="1214"/>
    </location>
</feature>
<evidence type="ECO:0000313" key="19">
    <source>
        <dbReference type="EMBL" id="EPE07774.1"/>
    </source>
</evidence>
<evidence type="ECO:0000256" key="3">
    <source>
        <dbReference type="ARBA" id="ARBA00009358"/>
    </source>
</evidence>
<evidence type="ECO:0000256" key="14">
    <source>
        <dbReference type="ARBA" id="ARBA00025471"/>
    </source>
</evidence>
<dbReference type="PANTHER" id="PTHR13923">
    <property type="entry name" value="SEC31-RELATED PROTEIN"/>
    <property type="match status" value="1"/>
</dbReference>
<keyword evidence="6" id="KW-0813">Transport</keyword>
<feature type="repeat" description="WD" evidence="15">
    <location>
        <begin position="335"/>
        <end position="377"/>
    </location>
</feature>
<dbReference type="Proteomes" id="UP000016923">
    <property type="component" value="Unassembled WGS sequence"/>
</dbReference>
<comment type="function">
    <text evidence="14">Component of the coat protein complex II (COPII) which promotes the formation of transport vesicles from the endoplasmic reticulum (ER). The coat has two main functions, the physical deformation of the endoplasmic reticulum membrane into vesicles and the selection of cargo molecules.</text>
</comment>
<dbReference type="STRING" id="1262450.S3C2P3"/>
<dbReference type="InterPro" id="IPR040251">
    <property type="entry name" value="SEC31-like"/>
</dbReference>
<dbReference type="eggNOG" id="KOG0307">
    <property type="taxonomic scope" value="Eukaryota"/>
</dbReference>
<sequence>MNQKQQELATTSRLPKQPNCGALARKIHLRISWPPFPLSPSTSLPLPFFPPPLPLFSQILKTSFYPPPYTSTRRTPPFPSSMVNLREIPRTAVFAWSPGTGKPLLVTGTRAGAVDADFSDESKLELWDLSLDTPGHGVELQPLHGITSDSKFYDIAWGPPDADHPRGIIAAALENGSLELWDAEKLAAGAADALIDRATKHSGAVKTVQFNPLKPQILATAGAKGELFVYNVEDIQNPFRLGNAAASRADDIESLAWNKKVSHILATGGAGGLITVWDVKTKKASLTLNNNRKPVSSVAWDPTNSTKLITASPDDNNPVIYLWNLRNSNAPERTLTGHEQGVLSLSWCTQDPNILLSCGKDNRTLVWNPNTGESFGELQEGTNWAFLTNFNPENPDLIATASFDGKITVQTLQDTNNSADAQAAAQSNLDAEDFFATAHAAPKVTNFSLPTPPSWYQRPVGAAFGFGGKFVYFTLNETTAGQPQTSTVHISSFSADSEVVPTTEKFEQALKSGDVKSICDSHIAQAKTDEEKADWEVLETLLDTNPRQKVIERLGFKRDEEPESNGEAKEAEPAAVKEGAAEETEKTEETTEEVTDAQKKKNRLSNFFGDDDGAEGDDDFLGLSSSQDSKPAATPFHLFGQGNTSLEDKITKAIMLGDFSRAVDICLKENRIADAFVIANCGGKVLVQKVQTAYLAGATGAPSYLRLIGSVISEDLWDVVRNADLANWKEALATLCTFAKPTDFPDFCEALGDRVLEAGSRKDASLCYLVGSKLEKVVAIWITELEEAEQAGVKEPTEDSSFSVHTKSLQQFVEKVTVFRHVTKFADSETSLTSGWKLAALYDKYIEYADIVASTGLMSVAQKYLDLVPTTYESAELSRSRVKLATKPVTQQRAAVPKSRTPLSRTPLVNSGYPVPQPPVQPNLPIATPPNPYAAPTPAPVTNSNPYAPAGAVQANPYAPPTAAPAYGGQGYAPPQTTSAYAPPQTTSAYAPPTAAYGATPNIAYGAPPRNSTPSMPPPRDMDAGSWNDVPIVAKQPPRRNTPSVAPITSPFGAQSLTGAPPPASPYGSRGAPTPPPPPKGTAPPRVTSPLAPPPSVGASIPRPSSAANAYAPPPHAASSGPSPMSRPPPRTESPYNAPPQGAPPPSRYAPTPSVQPTQSAYAPQGGFPVGPPPSNRTSSGQYAPPAFNGGASGLSHPPVGPPPSAIGPPPAAGGPPRAHPGAAPAAATPPPPPQATAPPPRKAKHPAGDRSHIPPAAQKLVQVLDGDLQRVAARAPETFKPQVNDTRKRLNLLFDHLNNAELVKEDTIQQLHELAAALENKAYDAAQKMQVDIHREKPEECGNWMVGVKRLIAMSKATP</sequence>
<dbReference type="SUPFAM" id="SSF50978">
    <property type="entry name" value="WD40 repeat-like"/>
    <property type="match status" value="1"/>
</dbReference>
<keyword evidence="9" id="KW-0256">Endoplasmic reticulum</keyword>
<feature type="compositionally biased region" description="Pro residues" evidence="16">
    <location>
        <begin position="1228"/>
        <end position="1241"/>
    </location>
</feature>
<evidence type="ECO:0000259" key="18">
    <source>
        <dbReference type="Pfam" id="PF12931"/>
    </source>
</evidence>
<dbReference type="InterPro" id="IPR024298">
    <property type="entry name" value="Sec16_Sec23-bd"/>
</dbReference>
<dbReference type="Pfam" id="PF00400">
    <property type="entry name" value="WD40"/>
    <property type="match status" value="1"/>
</dbReference>
<keyword evidence="12" id="KW-0472">Membrane</keyword>
<dbReference type="PANTHER" id="PTHR13923:SF11">
    <property type="entry name" value="SECRETORY 31, ISOFORM D"/>
    <property type="match status" value="1"/>
</dbReference>
<dbReference type="PROSITE" id="PS50082">
    <property type="entry name" value="WD_REPEATS_2"/>
    <property type="match status" value="2"/>
</dbReference>